<dbReference type="OrthoDB" id="6289717at2"/>
<organism evidence="3 4">
    <name type="scientific">Pseudoalteromonas ulvae</name>
    <dbReference type="NCBI Taxonomy" id="107327"/>
    <lineage>
        <taxon>Bacteria</taxon>
        <taxon>Pseudomonadati</taxon>
        <taxon>Pseudomonadota</taxon>
        <taxon>Gammaproteobacteria</taxon>
        <taxon>Alteromonadales</taxon>
        <taxon>Pseudoalteromonadaceae</taxon>
        <taxon>Pseudoalteromonas</taxon>
    </lineage>
</organism>
<dbReference type="Proteomes" id="UP000194841">
    <property type="component" value="Unassembled WGS sequence"/>
</dbReference>
<evidence type="ECO:0000313" key="4">
    <source>
        <dbReference type="Proteomes" id="UP000194841"/>
    </source>
</evidence>
<feature type="transmembrane region" description="Helical" evidence="2">
    <location>
        <begin position="52"/>
        <end position="70"/>
    </location>
</feature>
<proteinExistence type="predicted"/>
<comment type="caution">
    <text evidence="3">The sequence shown here is derived from an EMBL/GenBank/DDBJ whole genome shotgun (WGS) entry which is preliminary data.</text>
</comment>
<feature type="compositionally biased region" description="Basic residues" evidence="1">
    <location>
        <begin position="20"/>
        <end position="30"/>
    </location>
</feature>
<keyword evidence="2" id="KW-0812">Transmembrane</keyword>
<reference evidence="3 4" key="1">
    <citation type="submission" date="2017-02" db="EMBL/GenBank/DDBJ databases">
        <title>Pseudoalteromonas ulvae TC14 Genome.</title>
        <authorList>
            <person name="Molmeret M."/>
        </authorList>
    </citation>
    <scope>NUCLEOTIDE SEQUENCE [LARGE SCALE GENOMIC DNA]</scope>
    <source>
        <strain evidence="3">TC14</strain>
    </source>
</reference>
<keyword evidence="2" id="KW-0472">Membrane</keyword>
<evidence type="ECO:0000313" key="3">
    <source>
        <dbReference type="EMBL" id="OUL59400.1"/>
    </source>
</evidence>
<evidence type="ECO:0008006" key="5">
    <source>
        <dbReference type="Google" id="ProtNLM"/>
    </source>
</evidence>
<feature type="region of interest" description="Disordered" evidence="1">
    <location>
        <begin position="1"/>
        <end position="43"/>
    </location>
</feature>
<keyword evidence="4" id="KW-1185">Reference proteome</keyword>
<gene>
    <name evidence="3" type="ORF">B1199_03780</name>
</gene>
<sequence length="151" mass="17111">MSNKIKQQKLLSPEQLKKQQAQRKQQKLKHANQSQSNTLKPTNQIETKKRNWLPTIIISALLGICILLAPKPALLTYQKSGVTTQSIYWPGIFNTDAQLLDSHLLATLDNQEKNLFICHNQTDISGCQKYQVIEKSGPISAAIFYLSHKKN</sequence>
<accession>A0A244CUV3</accession>
<protein>
    <recommendedName>
        <fullName evidence="5">Orphan protein</fullName>
    </recommendedName>
</protein>
<evidence type="ECO:0000256" key="2">
    <source>
        <dbReference type="SAM" id="Phobius"/>
    </source>
</evidence>
<dbReference type="AlphaFoldDB" id="A0A244CUV3"/>
<feature type="compositionally biased region" description="Polar residues" evidence="1">
    <location>
        <begin position="31"/>
        <end position="43"/>
    </location>
</feature>
<evidence type="ECO:0000256" key="1">
    <source>
        <dbReference type="SAM" id="MobiDB-lite"/>
    </source>
</evidence>
<name>A0A244CUV3_PSEDV</name>
<dbReference type="RefSeq" id="WP_086742791.1">
    <property type="nucleotide sequence ID" value="NZ_MWPV01000001.1"/>
</dbReference>
<dbReference type="EMBL" id="MWPV01000001">
    <property type="protein sequence ID" value="OUL59400.1"/>
    <property type="molecule type" value="Genomic_DNA"/>
</dbReference>
<keyword evidence="2" id="KW-1133">Transmembrane helix</keyword>